<keyword evidence="7 9" id="KW-1133">Transmembrane helix</keyword>
<evidence type="ECO:0000256" key="4">
    <source>
        <dbReference type="ARBA" id="ARBA00022692"/>
    </source>
</evidence>
<comment type="caution">
    <text evidence="11">The sequence shown here is derived from an EMBL/GenBank/DDBJ whole genome shotgun (WGS) entry which is preliminary data.</text>
</comment>
<proteinExistence type="inferred from homology"/>
<dbReference type="PANTHER" id="PTHR33695">
    <property type="entry name" value="LIPOPROTEIN SIGNAL PEPTIDASE"/>
    <property type="match status" value="1"/>
</dbReference>
<keyword evidence="3 9" id="KW-0645">Protease</keyword>
<keyword evidence="12" id="KW-1185">Reference proteome</keyword>
<feature type="active site" evidence="9">
    <location>
        <position position="140"/>
    </location>
</feature>
<dbReference type="InterPro" id="IPR001872">
    <property type="entry name" value="Peptidase_A8"/>
</dbReference>
<dbReference type="GO" id="GO:0004190">
    <property type="term" value="F:aspartic-type endopeptidase activity"/>
    <property type="evidence" value="ECO:0007669"/>
    <property type="project" value="UniProtKB-UniRule"/>
</dbReference>
<comment type="similarity">
    <text evidence="1 9 10">Belongs to the peptidase A8 family.</text>
</comment>
<feature type="transmembrane region" description="Helical" evidence="9">
    <location>
        <begin position="83"/>
        <end position="104"/>
    </location>
</feature>
<reference evidence="11 12" key="1">
    <citation type="submission" date="2018-03" db="EMBL/GenBank/DDBJ databases">
        <title>Genomic Encyclopedia of Archaeal and Bacterial Type Strains, Phase II (KMG-II): from individual species to whole genera.</title>
        <authorList>
            <person name="Goeker M."/>
        </authorList>
    </citation>
    <scope>NUCLEOTIDE SEQUENCE [LARGE SCALE GENOMIC DNA]</scope>
    <source>
        <strain evidence="11 12">DSM 44889</strain>
    </source>
</reference>
<evidence type="ECO:0000256" key="10">
    <source>
        <dbReference type="RuleBase" id="RU004181"/>
    </source>
</evidence>
<evidence type="ECO:0000256" key="7">
    <source>
        <dbReference type="ARBA" id="ARBA00022989"/>
    </source>
</evidence>
<sequence>MSARRPPRRPATAYQAEPAAALRGELARRRASLFGAAAAVAIADLGAKAWARSSLPAAGLDGWVVDLRLASNTGVAFSLGSHAPAPVIVAVTALITAAIGIACWRGARLASRLHLAGLGAILGGATANLADRAVDGAVTDYLHTGWWPTFNLADVAICTGACLLVLATFNAPPATPDRTVPSGEGRDASP</sequence>
<feature type="transmembrane region" description="Helical" evidence="9">
    <location>
        <begin position="113"/>
        <end position="130"/>
    </location>
</feature>
<feature type="transmembrane region" description="Helical" evidence="9">
    <location>
        <begin position="31"/>
        <end position="51"/>
    </location>
</feature>
<evidence type="ECO:0000256" key="1">
    <source>
        <dbReference type="ARBA" id="ARBA00006139"/>
    </source>
</evidence>
<feature type="active site" evidence="9">
    <location>
        <position position="154"/>
    </location>
</feature>
<dbReference type="PRINTS" id="PR00781">
    <property type="entry name" value="LIPOSIGPTASE"/>
</dbReference>
<dbReference type="Proteomes" id="UP000245469">
    <property type="component" value="Unassembled WGS sequence"/>
</dbReference>
<organism evidence="11 12">
    <name type="scientific">Quadrisphaera granulorum</name>
    <dbReference type="NCBI Taxonomy" id="317664"/>
    <lineage>
        <taxon>Bacteria</taxon>
        <taxon>Bacillati</taxon>
        <taxon>Actinomycetota</taxon>
        <taxon>Actinomycetes</taxon>
        <taxon>Kineosporiales</taxon>
        <taxon>Kineosporiaceae</taxon>
        <taxon>Quadrisphaera</taxon>
    </lineage>
</organism>
<comment type="function">
    <text evidence="9">This protein specifically catalyzes the removal of signal peptides from prolipoproteins.</text>
</comment>
<evidence type="ECO:0000256" key="3">
    <source>
        <dbReference type="ARBA" id="ARBA00022670"/>
    </source>
</evidence>
<dbReference type="EMBL" id="QGDQ01000014">
    <property type="protein sequence ID" value="PWJ53215.1"/>
    <property type="molecule type" value="Genomic_DNA"/>
</dbReference>
<name>A0A316A6A4_9ACTN</name>
<feature type="transmembrane region" description="Helical" evidence="9">
    <location>
        <begin position="150"/>
        <end position="169"/>
    </location>
</feature>
<evidence type="ECO:0000256" key="8">
    <source>
        <dbReference type="ARBA" id="ARBA00023136"/>
    </source>
</evidence>
<dbReference type="GO" id="GO:0006508">
    <property type="term" value="P:proteolysis"/>
    <property type="evidence" value="ECO:0007669"/>
    <property type="project" value="UniProtKB-KW"/>
</dbReference>
<comment type="pathway">
    <text evidence="9">Protein modification; lipoprotein biosynthesis (signal peptide cleavage).</text>
</comment>
<accession>A0A316A6A4</accession>
<dbReference type="EC" id="3.4.23.36" evidence="9"/>
<keyword evidence="8 9" id="KW-0472">Membrane</keyword>
<evidence type="ECO:0000256" key="6">
    <source>
        <dbReference type="ARBA" id="ARBA00022801"/>
    </source>
</evidence>
<comment type="subcellular location">
    <subcellularLocation>
        <location evidence="9">Cell membrane</location>
        <topology evidence="9">Multi-pass membrane protein</topology>
    </subcellularLocation>
</comment>
<evidence type="ECO:0000313" key="12">
    <source>
        <dbReference type="Proteomes" id="UP000245469"/>
    </source>
</evidence>
<dbReference type="AlphaFoldDB" id="A0A316A6A4"/>
<dbReference type="GO" id="GO:0005886">
    <property type="term" value="C:plasma membrane"/>
    <property type="evidence" value="ECO:0007669"/>
    <property type="project" value="UniProtKB-SubCell"/>
</dbReference>
<dbReference type="UniPathway" id="UPA00665"/>
<keyword evidence="2 9" id="KW-1003">Cell membrane</keyword>
<evidence type="ECO:0000313" key="11">
    <source>
        <dbReference type="EMBL" id="PWJ53215.1"/>
    </source>
</evidence>
<gene>
    <name evidence="9" type="primary">lspA</name>
    <name evidence="11" type="ORF">BXY45_114110</name>
</gene>
<evidence type="ECO:0000256" key="9">
    <source>
        <dbReference type="HAMAP-Rule" id="MF_00161"/>
    </source>
</evidence>
<dbReference type="HAMAP" id="MF_00161">
    <property type="entry name" value="LspA"/>
    <property type="match status" value="1"/>
</dbReference>
<dbReference type="RefSeq" id="WP_211319517.1">
    <property type="nucleotide sequence ID" value="NZ_QGDQ01000014.1"/>
</dbReference>
<keyword evidence="6 9" id="KW-0378">Hydrolase</keyword>
<keyword evidence="4 9" id="KW-0812">Transmembrane</keyword>
<dbReference type="Pfam" id="PF01252">
    <property type="entry name" value="Peptidase_A8"/>
    <property type="match status" value="1"/>
</dbReference>
<keyword evidence="5 9" id="KW-0064">Aspartyl protease</keyword>
<comment type="catalytic activity">
    <reaction evidence="9">
        <text>Release of signal peptides from bacterial membrane prolipoproteins. Hydrolyzes -Xaa-Yaa-Zaa-|-(S,diacylglyceryl)Cys-, in which Xaa is hydrophobic (preferably Leu), and Yaa (Ala or Ser) and Zaa (Gly or Ala) have small, neutral side chains.</text>
        <dbReference type="EC" id="3.4.23.36"/>
    </reaction>
</comment>
<evidence type="ECO:0000256" key="2">
    <source>
        <dbReference type="ARBA" id="ARBA00022475"/>
    </source>
</evidence>
<dbReference type="PANTHER" id="PTHR33695:SF1">
    <property type="entry name" value="LIPOPROTEIN SIGNAL PEPTIDASE"/>
    <property type="match status" value="1"/>
</dbReference>
<evidence type="ECO:0000256" key="5">
    <source>
        <dbReference type="ARBA" id="ARBA00022750"/>
    </source>
</evidence>
<protein>
    <recommendedName>
        <fullName evidence="9">Lipoprotein signal peptidase</fullName>
        <ecNumber evidence="9">3.4.23.36</ecNumber>
    </recommendedName>
    <alternativeName>
        <fullName evidence="9">Prolipoprotein signal peptidase</fullName>
    </alternativeName>
    <alternativeName>
        <fullName evidence="9">Signal peptidase II</fullName>
        <shortName evidence="9">SPase II</shortName>
    </alternativeName>
</protein>